<sequence length="171" mass="19852">MRKPETMVIHYFRPPDRRLDIEADLLYQDDEVIVTSHILCGASKPLVIEGETVIDNGYRAVFAEYRKHWHDVAKIFRPEGTEQGFTGYYADINTPSEERDDGYWTKDLFLDLWISPDRSKIVVLDEDEFAEAIGNGWITEDEARSAKAELDRLIKRFHQGSFPPALLERFS</sequence>
<reference evidence="3 4" key="1">
    <citation type="submission" date="2017-06" db="EMBL/GenBank/DDBJ databases">
        <title>Novel microbial phyla capable of carbon fixation and sulfur reduction in deep-sea sediments.</title>
        <authorList>
            <person name="Huang J."/>
            <person name="Baker B."/>
            <person name="Wang Y."/>
        </authorList>
    </citation>
    <scope>NUCLEOTIDE SEQUENCE [LARGE SCALE GENOMIC DNA]</scope>
    <source>
        <strain evidence="3">B3_TA06</strain>
    </source>
</reference>
<dbReference type="Gene3D" id="2.40.380.10">
    <property type="entry name" value="FomD-like"/>
    <property type="match status" value="1"/>
</dbReference>
<dbReference type="GO" id="GO:0016787">
    <property type="term" value="F:hydrolase activity"/>
    <property type="evidence" value="ECO:0007669"/>
    <property type="project" value="UniProtKB-KW"/>
</dbReference>
<proteinExistence type="predicted"/>
<evidence type="ECO:0000313" key="4">
    <source>
        <dbReference type="Proteomes" id="UP000317778"/>
    </source>
</evidence>
<gene>
    <name evidence="3" type="ORF">CEE36_03670</name>
</gene>
<dbReference type="SUPFAM" id="SSF159234">
    <property type="entry name" value="FomD-like"/>
    <property type="match status" value="1"/>
</dbReference>
<dbReference type="Proteomes" id="UP000317778">
    <property type="component" value="Unassembled WGS sequence"/>
</dbReference>
<evidence type="ECO:0000259" key="2">
    <source>
        <dbReference type="Pfam" id="PF04167"/>
    </source>
</evidence>
<accession>A0A532V8B4</accession>
<organism evidence="3 4">
    <name type="scientific">candidate division TA06 bacterium B3_TA06</name>
    <dbReference type="NCBI Taxonomy" id="2012487"/>
    <lineage>
        <taxon>Bacteria</taxon>
        <taxon>Bacteria division TA06</taxon>
    </lineage>
</organism>
<evidence type="ECO:0000313" key="3">
    <source>
        <dbReference type="EMBL" id="TKJ43444.1"/>
    </source>
</evidence>
<dbReference type="InterPro" id="IPR007295">
    <property type="entry name" value="DUF402"/>
</dbReference>
<dbReference type="PANTHER" id="PTHR39159:SF1">
    <property type="entry name" value="UPF0374 PROTEIN YGAC"/>
    <property type="match status" value="1"/>
</dbReference>
<feature type="domain" description="DUF402" evidence="2">
    <location>
        <begin position="61"/>
        <end position="161"/>
    </location>
</feature>
<evidence type="ECO:0000256" key="1">
    <source>
        <dbReference type="ARBA" id="ARBA00022801"/>
    </source>
</evidence>
<keyword evidence="1" id="KW-0378">Hydrolase</keyword>
<comment type="caution">
    <text evidence="3">The sequence shown here is derived from an EMBL/GenBank/DDBJ whole genome shotgun (WGS) entry which is preliminary data.</text>
</comment>
<dbReference type="PANTHER" id="PTHR39159">
    <property type="match status" value="1"/>
</dbReference>
<dbReference type="InterPro" id="IPR050212">
    <property type="entry name" value="Ntdp-like"/>
</dbReference>
<dbReference type="AlphaFoldDB" id="A0A532V8B4"/>
<dbReference type="InterPro" id="IPR035930">
    <property type="entry name" value="FomD-like_sf"/>
</dbReference>
<dbReference type="Pfam" id="PF04167">
    <property type="entry name" value="DUF402"/>
    <property type="match status" value="1"/>
</dbReference>
<dbReference type="EMBL" id="NJBO01000004">
    <property type="protein sequence ID" value="TKJ43444.1"/>
    <property type="molecule type" value="Genomic_DNA"/>
</dbReference>
<name>A0A532V8B4_UNCT6</name>
<protein>
    <recommendedName>
        <fullName evidence="2">DUF402 domain-containing protein</fullName>
    </recommendedName>
</protein>